<reference evidence="2 3" key="1">
    <citation type="submission" date="2019-03" db="EMBL/GenBank/DDBJ databases">
        <title>Genomic Encyclopedia of Type Strains, Phase III (KMG-III): the genomes of soil and plant-associated and newly described type strains.</title>
        <authorList>
            <person name="Whitman W."/>
        </authorList>
    </citation>
    <scope>NUCLEOTIDE SEQUENCE [LARGE SCALE GENOMIC DNA]</scope>
    <source>
        <strain evidence="2 3">VKM Ac-2527</strain>
    </source>
</reference>
<feature type="region of interest" description="Disordered" evidence="1">
    <location>
        <begin position="33"/>
        <end position="91"/>
    </location>
</feature>
<comment type="caution">
    <text evidence="2">The sequence shown here is derived from an EMBL/GenBank/DDBJ whole genome shotgun (WGS) entry which is preliminary data.</text>
</comment>
<gene>
    <name evidence="2" type="ORF">EV643_101581</name>
</gene>
<evidence type="ECO:0000313" key="3">
    <source>
        <dbReference type="Proteomes" id="UP000295388"/>
    </source>
</evidence>
<proteinExistence type="predicted"/>
<feature type="compositionally biased region" description="Low complexity" evidence="1">
    <location>
        <begin position="71"/>
        <end position="84"/>
    </location>
</feature>
<dbReference type="RefSeq" id="WP_133798333.1">
    <property type="nucleotide sequence ID" value="NZ_SNWQ01000001.1"/>
</dbReference>
<dbReference type="Proteomes" id="UP000295388">
    <property type="component" value="Unassembled WGS sequence"/>
</dbReference>
<dbReference type="AlphaFoldDB" id="A0A4V6PT90"/>
<protein>
    <submittedName>
        <fullName evidence="2">Uncharacterized protein</fullName>
    </submittedName>
</protein>
<dbReference type="EMBL" id="SNWQ01000001">
    <property type="protein sequence ID" value="TDO54790.1"/>
    <property type="molecule type" value="Genomic_DNA"/>
</dbReference>
<evidence type="ECO:0000256" key="1">
    <source>
        <dbReference type="SAM" id="MobiDB-lite"/>
    </source>
</evidence>
<sequence length="91" mass="9252">MTPGTPGGARVARRVLAALAIGVLVFSPVSAVATGLADDPGPVDWPEVEQATEVNSSGADPRPVDLPTIEPPETGDGTDPGPTEWPAPEEQ</sequence>
<keyword evidence="3" id="KW-1185">Reference proteome</keyword>
<name>A0A4V6PT90_9ACTN</name>
<evidence type="ECO:0000313" key="2">
    <source>
        <dbReference type="EMBL" id="TDO54790.1"/>
    </source>
</evidence>
<organism evidence="2 3">
    <name type="scientific">Kribbella caucasensis</name>
    <dbReference type="NCBI Taxonomy" id="2512215"/>
    <lineage>
        <taxon>Bacteria</taxon>
        <taxon>Bacillati</taxon>
        <taxon>Actinomycetota</taxon>
        <taxon>Actinomycetes</taxon>
        <taxon>Propionibacteriales</taxon>
        <taxon>Kribbellaceae</taxon>
        <taxon>Kribbella</taxon>
    </lineage>
</organism>
<accession>A0A4V6PT90</accession>